<name>A0A0E9VQL9_ANGAN</name>
<proteinExistence type="predicted"/>
<reference evidence="1" key="1">
    <citation type="submission" date="2014-11" db="EMBL/GenBank/DDBJ databases">
        <authorList>
            <person name="Amaro Gonzalez C."/>
        </authorList>
    </citation>
    <scope>NUCLEOTIDE SEQUENCE</scope>
</reference>
<accession>A0A0E9VQL9</accession>
<dbReference type="EMBL" id="GBXM01028188">
    <property type="protein sequence ID" value="JAH80389.1"/>
    <property type="molecule type" value="Transcribed_RNA"/>
</dbReference>
<reference evidence="1" key="2">
    <citation type="journal article" date="2015" name="Fish Shellfish Immunol.">
        <title>Early steps in the European eel (Anguilla anguilla)-Vibrio vulnificus interaction in the gills: Role of the RtxA13 toxin.</title>
        <authorList>
            <person name="Callol A."/>
            <person name="Pajuelo D."/>
            <person name="Ebbesson L."/>
            <person name="Teles M."/>
            <person name="MacKenzie S."/>
            <person name="Amaro C."/>
        </authorList>
    </citation>
    <scope>NUCLEOTIDE SEQUENCE</scope>
</reference>
<evidence type="ECO:0000313" key="1">
    <source>
        <dbReference type="EMBL" id="JAH80389.1"/>
    </source>
</evidence>
<sequence>MLYLTGSLLLKYDSAFTSSQII</sequence>
<protein>
    <submittedName>
        <fullName evidence="1">Uncharacterized protein</fullName>
    </submittedName>
</protein>
<organism evidence="1">
    <name type="scientific">Anguilla anguilla</name>
    <name type="common">European freshwater eel</name>
    <name type="synonym">Muraena anguilla</name>
    <dbReference type="NCBI Taxonomy" id="7936"/>
    <lineage>
        <taxon>Eukaryota</taxon>
        <taxon>Metazoa</taxon>
        <taxon>Chordata</taxon>
        <taxon>Craniata</taxon>
        <taxon>Vertebrata</taxon>
        <taxon>Euteleostomi</taxon>
        <taxon>Actinopterygii</taxon>
        <taxon>Neopterygii</taxon>
        <taxon>Teleostei</taxon>
        <taxon>Anguilliformes</taxon>
        <taxon>Anguillidae</taxon>
        <taxon>Anguilla</taxon>
    </lineage>
</organism>
<dbReference type="AlphaFoldDB" id="A0A0E9VQL9"/>